<accession>W0RPS0</accession>
<organism evidence="1 2">
    <name type="scientific">Gemmatirosa kalamazoonensis</name>
    <dbReference type="NCBI Taxonomy" id="861299"/>
    <lineage>
        <taxon>Bacteria</taxon>
        <taxon>Pseudomonadati</taxon>
        <taxon>Gemmatimonadota</taxon>
        <taxon>Gemmatimonadia</taxon>
        <taxon>Gemmatimonadales</taxon>
        <taxon>Gemmatimonadaceae</taxon>
        <taxon>Gemmatirosa</taxon>
    </lineage>
</organism>
<dbReference type="KEGG" id="gba:J421_5469"/>
<dbReference type="PANTHER" id="PTHR35850">
    <property type="entry name" value="CYTOPLASMIC PROTEIN-RELATED"/>
    <property type="match status" value="1"/>
</dbReference>
<gene>
    <name evidence="1" type="ORF">J421_5469</name>
</gene>
<dbReference type="HOGENOM" id="CLU_111033_0_0_0"/>
<evidence type="ECO:0000313" key="1">
    <source>
        <dbReference type="EMBL" id="AHG93004.1"/>
    </source>
</evidence>
<dbReference type="InParanoid" id="W0RPS0"/>
<dbReference type="OrthoDB" id="9789942at2"/>
<reference evidence="1 2" key="1">
    <citation type="journal article" date="2014" name="Genome Announc.">
        <title>Genome Sequence and Methylome of Soil Bacterium Gemmatirosa kalamazoonensis KBS708T, a Member of the Rarely Cultivated Gemmatimonadetes Phylum.</title>
        <authorList>
            <person name="Debruyn J.M."/>
            <person name="Radosevich M."/>
            <person name="Wommack K.E."/>
            <person name="Polson S.W."/>
            <person name="Hauser L.J."/>
            <person name="Fawaz M.N."/>
            <person name="Korlach J."/>
            <person name="Tsai Y.C."/>
        </authorList>
    </citation>
    <scope>NUCLEOTIDE SEQUENCE [LARGE SCALE GENOMIC DNA]</scope>
    <source>
        <strain evidence="1 2">KBS708</strain>
        <plasmid evidence="2">Plasmid 1</plasmid>
    </source>
</reference>
<geneLocation type="plasmid" evidence="1 2">
    <name>1</name>
</geneLocation>
<dbReference type="PIRSF" id="PIRSF028301">
    <property type="entry name" value="UCP028301"/>
    <property type="match status" value="1"/>
</dbReference>
<protein>
    <submittedName>
        <fullName evidence="1">Type VI secretion protein, VC_A0107 family</fullName>
    </submittedName>
</protein>
<dbReference type="Pfam" id="PF05591">
    <property type="entry name" value="T6SS_VipA"/>
    <property type="match status" value="1"/>
</dbReference>
<keyword evidence="2" id="KW-1185">Reference proteome</keyword>
<dbReference type="Proteomes" id="UP000019151">
    <property type="component" value="Plasmid 1"/>
</dbReference>
<sequence length="172" mass="19101">MPESTQKKLERVRPPRIQISYEVETGGAIEMKELPFLMGVLGDFTGHATEPLPKLKERKFVEVTPDNFDDVLASMKPHLAFSVENKLSEESDAPNLKVDLNFRSLDDFSPDAVAKQVPALNKLLELRGELANLRANLQTNEKLDEVLQATLGDADKMAKLRTELGLEGNTNG</sequence>
<evidence type="ECO:0000313" key="2">
    <source>
        <dbReference type="Proteomes" id="UP000019151"/>
    </source>
</evidence>
<keyword evidence="1" id="KW-0614">Plasmid</keyword>
<dbReference type="EMBL" id="CP007129">
    <property type="protein sequence ID" value="AHG93004.1"/>
    <property type="molecule type" value="Genomic_DNA"/>
</dbReference>
<dbReference type="PATRIC" id="fig|861299.3.peg.5504"/>
<name>W0RPS0_9BACT</name>
<dbReference type="PANTHER" id="PTHR35850:SF2">
    <property type="entry name" value="TYPE VI SECRETION SYSTEM CONTRACTILE SHEATH SMALL SUBUNIT"/>
    <property type="match status" value="1"/>
</dbReference>
<dbReference type="InterPro" id="IPR008312">
    <property type="entry name" value="T6SS_TssB1"/>
</dbReference>
<dbReference type="AlphaFoldDB" id="W0RPS0"/>
<dbReference type="RefSeq" id="WP_025414319.1">
    <property type="nucleotide sequence ID" value="NZ_CP007129.1"/>
</dbReference>
<dbReference type="NCBIfam" id="TIGR03358">
    <property type="entry name" value="VI_chp_5"/>
    <property type="match status" value="1"/>
</dbReference>
<proteinExistence type="predicted"/>